<dbReference type="Proteomes" id="UP000703269">
    <property type="component" value="Unassembled WGS sequence"/>
</dbReference>
<keyword evidence="2" id="KW-1185">Reference proteome</keyword>
<sequence>MSFSCVAWAASHMIHTSTHGEHTVRRMQPVQNDSLRRTDRHRVMRLRVRSPALWAMWSPASVADAIFD</sequence>
<evidence type="ECO:0000313" key="1">
    <source>
        <dbReference type="EMBL" id="GJE91210.1"/>
    </source>
</evidence>
<reference evidence="1 2" key="1">
    <citation type="submission" date="2021-08" db="EMBL/GenBank/DDBJ databases">
        <title>Draft Genome Sequence of Phanerochaete sordida strain YK-624.</title>
        <authorList>
            <person name="Mori T."/>
            <person name="Dohra H."/>
            <person name="Suzuki T."/>
            <person name="Kawagishi H."/>
            <person name="Hirai H."/>
        </authorList>
    </citation>
    <scope>NUCLEOTIDE SEQUENCE [LARGE SCALE GENOMIC DNA]</scope>
    <source>
        <strain evidence="1 2">YK-624</strain>
    </source>
</reference>
<dbReference type="AlphaFoldDB" id="A0A9P3LDF9"/>
<proteinExistence type="predicted"/>
<organism evidence="1 2">
    <name type="scientific">Phanerochaete sordida</name>
    <dbReference type="NCBI Taxonomy" id="48140"/>
    <lineage>
        <taxon>Eukaryota</taxon>
        <taxon>Fungi</taxon>
        <taxon>Dikarya</taxon>
        <taxon>Basidiomycota</taxon>
        <taxon>Agaricomycotina</taxon>
        <taxon>Agaricomycetes</taxon>
        <taxon>Polyporales</taxon>
        <taxon>Phanerochaetaceae</taxon>
        <taxon>Phanerochaete</taxon>
    </lineage>
</organism>
<name>A0A9P3LDF9_9APHY</name>
<protein>
    <submittedName>
        <fullName evidence="1">Uncharacterized protein</fullName>
    </submittedName>
</protein>
<dbReference type="EMBL" id="BPQB01000020">
    <property type="protein sequence ID" value="GJE91210.1"/>
    <property type="molecule type" value="Genomic_DNA"/>
</dbReference>
<comment type="caution">
    <text evidence="1">The sequence shown here is derived from an EMBL/GenBank/DDBJ whole genome shotgun (WGS) entry which is preliminary data.</text>
</comment>
<accession>A0A9P3LDF9</accession>
<gene>
    <name evidence="1" type="ORF">PsYK624_073590</name>
</gene>
<evidence type="ECO:0000313" key="2">
    <source>
        <dbReference type="Proteomes" id="UP000703269"/>
    </source>
</evidence>